<organism evidence="2 3">
    <name type="scientific">Allacma fusca</name>
    <dbReference type="NCBI Taxonomy" id="39272"/>
    <lineage>
        <taxon>Eukaryota</taxon>
        <taxon>Metazoa</taxon>
        <taxon>Ecdysozoa</taxon>
        <taxon>Arthropoda</taxon>
        <taxon>Hexapoda</taxon>
        <taxon>Collembola</taxon>
        <taxon>Symphypleona</taxon>
        <taxon>Sminthuridae</taxon>
        <taxon>Allacma</taxon>
    </lineage>
</organism>
<dbReference type="AlphaFoldDB" id="A0A8J2PXR3"/>
<dbReference type="OrthoDB" id="5872779at2759"/>
<dbReference type="PANTHER" id="PTHR47331">
    <property type="entry name" value="PHD-TYPE DOMAIN-CONTAINING PROTEIN"/>
    <property type="match status" value="1"/>
</dbReference>
<reference evidence="2" key="1">
    <citation type="submission" date="2021-06" db="EMBL/GenBank/DDBJ databases">
        <authorList>
            <person name="Hodson N. C."/>
            <person name="Mongue J. A."/>
            <person name="Jaron S. K."/>
        </authorList>
    </citation>
    <scope>NUCLEOTIDE SEQUENCE</scope>
</reference>
<feature type="non-terminal residue" evidence="2">
    <location>
        <position position="1"/>
    </location>
</feature>
<gene>
    <name evidence="2" type="ORF">AFUS01_LOCUS35995</name>
</gene>
<dbReference type="PANTHER" id="PTHR47331:SF6">
    <property type="entry name" value="DOUBLECORTIN DOMAIN-CONTAINING PROTEIN"/>
    <property type="match status" value="1"/>
</dbReference>
<evidence type="ECO:0000256" key="1">
    <source>
        <dbReference type="SAM" id="MobiDB-lite"/>
    </source>
</evidence>
<feature type="compositionally biased region" description="Pro residues" evidence="1">
    <location>
        <begin position="264"/>
        <end position="280"/>
    </location>
</feature>
<dbReference type="InterPro" id="IPR005312">
    <property type="entry name" value="DUF1759"/>
</dbReference>
<name>A0A8J2PXR3_9HEXA</name>
<dbReference type="Pfam" id="PF03564">
    <property type="entry name" value="DUF1759"/>
    <property type="match status" value="1"/>
</dbReference>
<dbReference type="Pfam" id="PF05380">
    <property type="entry name" value="Peptidase_A17"/>
    <property type="match status" value="1"/>
</dbReference>
<accession>A0A8J2PXR3</accession>
<evidence type="ECO:0000313" key="2">
    <source>
        <dbReference type="EMBL" id="CAG7825915.1"/>
    </source>
</evidence>
<feature type="compositionally biased region" description="Basic and acidic residues" evidence="1">
    <location>
        <begin position="48"/>
        <end position="65"/>
    </location>
</feature>
<dbReference type="Proteomes" id="UP000708208">
    <property type="component" value="Unassembled WGS sequence"/>
</dbReference>
<dbReference type="InterPro" id="IPR008042">
    <property type="entry name" value="Retrotrans_Pao"/>
</dbReference>
<dbReference type="EMBL" id="CAJVCH010537869">
    <property type="protein sequence ID" value="CAG7825915.1"/>
    <property type="molecule type" value="Genomic_DNA"/>
</dbReference>
<feature type="region of interest" description="Disordered" evidence="1">
    <location>
        <begin position="213"/>
        <end position="305"/>
    </location>
</feature>
<feature type="region of interest" description="Disordered" evidence="1">
    <location>
        <begin position="48"/>
        <end position="80"/>
    </location>
</feature>
<evidence type="ECO:0000313" key="3">
    <source>
        <dbReference type="Proteomes" id="UP000708208"/>
    </source>
</evidence>
<feature type="compositionally biased region" description="Polar residues" evidence="1">
    <location>
        <begin position="285"/>
        <end position="304"/>
    </location>
</feature>
<proteinExistence type="predicted"/>
<protein>
    <submittedName>
        <fullName evidence="2">Uncharacterized protein</fullName>
    </submittedName>
</protein>
<keyword evidence="3" id="KW-1185">Reference proteome</keyword>
<comment type="caution">
    <text evidence="2">The sequence shown here is derived from an EMBL/GenBank/DDBJ whole genome shotgun (WGS) entry which is preliminary data.</text>
</comment>
<sequence length="636" mass="71436">MAAEAEIAQAEADQSAVTARARKAEAMVKIQEAVLESTRAQVAAELAKLEEEGNSIDEERRKVIEGEDDDDEVNPRTDDQADNYAEDWRHRLINFAEDANQAPQVTFPESPFNEIEAPNIMKDYGFNRVGQGAVNLFGEPRTLSEVQTRSQPDALTQIHTGSMPLHGSSVGFHHAPPGVINTFNVPSTTIPGTQAPAITSQRQSFHSTLMTRDPFPTPQMHTSKFAVPPRPTVPTGPRAHWSSQQQLCPDVPTQPVSTKSWFGFPPPQPAQRPPAPPQLQPRPTHQAQSRFTSSLYPSKPTKATTLLADRDIRSGNDNRILMSRHAMQRDLPTFSGEPEEWAMFAASFIRSTQACNFSNDENLSRLQKCLKGKAKEMVQSLLVTPDNFPETKHTLEFNLEQAENIIGSLIFKAEAAVTVQENKPKSLIDFGMVSHLTVRGKFLLQEIWRADLMWDEELTPPLIPKWELFRQSLDHISSVSIPRCYLWDQDSILCTDLHIFCDASERGYAAVVYFRFVTKNDVRTAFVLAKSRVAPLKFVSVPQLELLAAVMAVRIAKSVQDGHKFLISTTTFWTDSQIVLTWLRSDARKFKTFVANRVGEIEEATTIEQWRWVPTELNTADFATKDNPSNDELWFA</sequence>